<keyword evidence="4 10" id="KW-0812">Transmembrane</keyword>
<dbReference type="PANTHER" id="PTHR12952:SF0">
    <property type="entry name" value="PROTEIN SYS1 HOMOLOG"/>
    <property type="match status" value="1"/>
</dbReference>
<dbReference type="Proteomes" id="UP000326565">
    <property type="component" value="Unassembled WGS sequence"/>
</dbReference>
<dbReference type="GO" id="GO:0000139">
    <property type="term" value="C:Golgi membrane"/>
    <property type="evidence" value="ECO:0007669"/>
    <property type="project" value="UniProtKB-SubCell"/>
</dbReference>
<reference evidence="11 12" key="1">
    <citation type="submission" date="2019-04" db="EMBL/GenBank/DDBJ databases">
        <title>Friends and foes A comparative genomics study of 23 Aspergillus species from section Flavi.</title>
        <authorList>
            <consortium name="DOE Joint Genome Institute"/>
            <person name="Kjaerbolling I."/>
            <person name="Vesth T."/>
            <person name="Frisvad J.C."/>
            <person name="Nybo J.L."/>
            <person name="Theobald S."/>
            <person name="Kildgaard S."/>
            <person name="Isbrandt T."/>
            <person name="Kuo A."/>
            <person name="Sato A."/>
            <person name="Lyhne E.K."/>
            <person name="Kogle M.E."/>
            <person name="Wiebenga A."/>
            <person name="Kun R.S."/>
            <person name="Lubbers R.J."/>
            <person name="Makela M.R."/>
            <person name="Barry K."/>
            <person name="Chovatia M."/>
            <person name="Clum A."/>
            <person name="Daum C."/>
            <person name="Haridas S."/>
            <person name="He G."/>
            <person name="LaButti K."/>
            <person name="Lipzen A."/>
            <person name="Mondo S."/>
            <person name="Riley R."/>
            <person name="Salamov A."/>
            <person name="Simmons B.A."/>
            <person name="Magnuson J.K."/>
            <person name="Henrissat B."/>
            <person name="Mortensen U.H."/>
            <person name="Larsen T.O."/>
            <person name="Devries R.P."/>
            <person name="Grigoriev I.V."/>
            <person name="Machida M."/>
            <person name="Baker S.E."/>
            <person name="Andersen M.R."/>
        </authorList>
    </citation>
    <scope>NUCLEOTIDE SEQUENCE [LARGE SCALE GENOMIC DNA]</scope>
    <source>
        <strain evidence="11 12">CBS 151.66</strain>
    </source>
</reference>
<evidence type="ECO:0000313" key="12">
    <source>
        <dbReference type="Proteomes" id="UP000326565"/>
    </source>
</evidence>
<name>A0A5N5WTU4_9EURO</name>
<comment type="similarity">
    <text evidence="2">Belongs to the SYS1 family.</text>
</comment>
<sequence>MPPRRRAPPAGARTDLPPLKIVRKIFLLQLAYYVSATALILFTTLVYGTPFSLDLILNWESLRGDTTIGWMLGLVWMLNSLAGIIFLLILVVRSKLIPDFSLTIHFLHLIATSLYTHSIPSNLLWWGLQCASAALMTFGGMWACQWRELRPISFGGIASSVNGLPSGSSSQPPADVGSPSRGRGRERGSQGGSGDYQMAVMKGVGEQAV</sequence>
<dbReference type="GO" id="GO:0034067">
    <property type="term" value="P:protein localization to Golgi apparatus"/>
    <property type="evidence" value="ECO:0007669"/>
    <property type="project" value="TreeGrafter"/>
</dbReference>
<evidence type="ECO:0000256" key="1">
    <source>
        <dbReference type="ARBA" id="ARBA00004653"/>
    </source>
</evidence>
<keyword evidence="7" id="KW-0333">Golgi apparatus</keyword>
<evidence type="ECO:0000256" key="9">
    <source>
        <dbReference type="SAM" id="MobiDB-lite"/>
    </source>
</evidence>
<dbReference type="Pfam" id="PF09801">
    <property type="entry name" value="SYS1"/>
    <property type="match status" value="1"/>
</dbReference>
<dbReference type="GO" id="GO:0005829">
    <property type="term" value="C:cytosol"/>
    <property type="evidence" value="ECO:0007669"/>
    <property type="project" value="GOC"/>
</dbReference>
<evidence type="ECO:0000313" key="11">
    <source>
        <dbReference type="EMBL" id="KAB8071911.1"/>
    </source>
</evidence>
<accession>A0A5N5WTU4</accession>
<feature type="transmembrane region" description="Helical" evidence="10">
    <location>
        <begin position="99"/>
        <end position="117"/>
    </location>
</feature>
<protein>
    <submittedName>
        <fullName evidence="11">Integral membrane protein S linking to the trans Golgi network-domain-containing protein</fullName>
    </submittedName>
</protein>
<keyword evidence="8 10" id="KW-0472">Membrane</keyword>
<dbReference type="OrthoDB" id="542931at2759"/>
<feature type="transmembrane region" description="Helical" evidence="10">
    <location>
        <begin position="68"/>
        <end position="92"/>
    </location>
</feature>
<keyword evidence="12" id="KW-1185">Reference proteome</keyword>
<evidence type="ECO:0000256" key="4">
    <source>
        <dbReference type="ARBA" id="ARBA00022692"/>
    </source>
</evidence>
<keyword evidence="3" id="KW-0813">Transport</keyword>
<gene>
    <name evidence="11" type="ORF">BDV29DRAFT_178383</name>
</gene>
<evidence type="ECO:0000256" key="5">
    <source>
        <dbReference type="ARBA" id="ARBA00022927"/>
    </source>
</evidence>
<dbReference type="PANTHER" id="PTHR12952">
    <property type="entry name" value="SYS1"/>
    <property type="match status" value="1"/>
</dbReference>
<feature type="region of interest" description="Disordered" evidence="9">
    <location>
        <begin position="164"/>
        <end position="209"/>
    </location>
</feature>
<dbReference type="EMBL" id="ML732260">
    <property type="protein sequence ID" value="KAB8071911.1"/>
    <property type="molecule type" value="Genomic_DNA"/>
</dbReference>
<evidence type="ECO:0000256" key="7">
    <source>
        <dbReference type="ARBA" id="ARBA00023034"/>
    </source>
</evidence>
<evidence type="ECO:0000256" key="3">
    <source>
        <dbReference type="ARBA" id="ARBA00022448"/>
    </source>
</evidence>
<organism evidence="11 12">
    <name type="scientific">Aspergillus leporis</name>
    <dbReference type="NCBI Taxonomy" id="41062"/>
    <lineage>
        <taxon>Eukaryota</taxon>
        <taxon>Fungi</taxon>
        <taxon>Dikarya</taxon>
        <taxon>Ascomycota</taxon>
        <taxon>Pezizomycotina</taxon>
        <taxon>Eurotiomycetes</taxon>
        <taxon>Eurotiomycetidae</taxon>
        <taxon>Eurotiales</taxon>
        <taxon>Aspergillaceae</taxon>
        <taxon>Aspergillus</taxon>
        <taxon>Aspergillus subgen. Circumdati</taxon>
    </lineage>
</organism>
<comment type="subcellular location">
    <subcellularLocation>
        <location evidence="1">Golgi apparatus membrane</location>
        <topology evidence="1">Multi-pass membrane protein</topology>
    </subcellularLocation>
</comment>
<keyword evidence="6 10" id="KW-1133">Transmembrane helix</keyword>
<proteinExistence type="inferred from homology"/>
<evidence type="ECO:0000256" key="8">
    <source>
        <dbReference type="ARBA" id="ARBA00023136"/>
    </source>
</evidence>
<evidence type="ECO:0000256" key="6">
    <source>
        <dbReference type="ARBA" id="ARBA00022989"/>
    </source>
</evidence>
<dbReference type="GO" id="GO:0043001">
    <property type="term" value="P:Golgi to plasma membrane protein transport"/>
    <property type="evidence" value="ECO:0007669"/>
    <property type="project" value="TreeGrafter"/>
</dbReference>
<dbReference type="InterPro" id="IPR019185">
    <property type="entry name" value="Integral_membrane_SYS1-rel"/>
</dbReference>
<dbReference type="AlphaFoldDB" id="A0A5N5WTU4"/>
<feature type="transmembrane region" description="Helical" evidence="10">
    <location>
        <begin position="123"/>
        <end position="144"/>
    </location>
</feature>
<dbReference type="GO" id="GO:0006895">
    <property type="term" value="P:Golgi to endosome transport"/>
    <property type="evidence" value="ECO:0007669"/>
    <property type="project" value="TreeGrafter"/>
</dbReference>
<evidence type="ECO:0000256" key="2">
    <source>
        <dbReference type="ARBA" id="ARBA00008160"/>
    </source>
</evidence>
<keyword evidence="5" id="KW-0653">Protein transport</keyword>
<evidence type="ECO:0000256" key="10">
    <source>
        <dbReference type="SAM" id="Phobius"/>
    </source>
</evidence>
<feature type="transmembrane region" description="Helical" evidence="10">
    <location>
        <begin position="30"/>
        <end position="48"/>
    </location>
</feature>
<dbReference type="GO" id="GO:0005802">
    <property type="term" value="C:trans-Golgi network"/>
    <property type="evidence" value="ECO:0007669"/>
    <property type="project" value="TreeGrafter"/>
</dbReference>